<dbReference type="SMART" id="SM00065">
    <property type="entry name" value="GAF"/>
    <property type="match status" value="1"/>
</dbReference>
<dbReference type="EMBL" id="HE965806">
    <property type="protein sequence ID" value="CCJ52589.1"/>
    <property type="molecule type" value="Genomic_DNA"/>
</dbReference>
<dbReference type="PRINTS" id="PR00344">
    <property type="entry name" value="BCTRLSENSOR"/>
</dbReference>
<dbReference type="PANTHER" id="PTHR43065">
    <property type="entry name" value="SENSOR HISTIDINE KINASE"/>
    <property type="match status" value="1"/>
</dbReference>
<dbReference type="SUPFAM" id="SSF55874">
    <property type="entry name" value="ATPase domain of HSP90 chaperone/DNA topoisomerase II/histidine kinase"/>
    <property type="match status" value="1"/>
</dbReference>
<sequence length="990" mass="108864">MLRKGDRVSSPWTNTLARLEDERVMLQRIAAGVPLTDVLLHVMQAVEAQSSVELLTSIAFVDDSGMRLRHVATPSLPAAYVQATDGAAIGPGVASWGAAAFLGTPVYVEDLTVHPNWPPWREAATQHGLRACWSTPIKATDGRTLGVFSNYYRQPRLPTREDIEAIALVTRTAALAIERHLTEQALRNSSVRWRGMFERMQEGFFLAEAQRDSTGSVDDFTLLEINPAFETQSGLAVGQTLGPMLRVMSPAAADSIMRIFVGVIESGEPAQFEVEAPGPPQACYECRAGKEGHDRVAALFLNVTARKLAESELWERQYRKNFLLTLGDRMREIHQQDQIEQMVCEELGRHLELGAVAVMESVPQRGDRIAASWGPRPPYDGRSMLESAPLTPDYYEAVRKGRTAYLSPYLAGPAGNQQPSAIVVPLRRWGRADGTLLVRPDPTHPLKGTDIAFIEEAAERMCEAIERSQYARVLEQRVEHAIAERDRIWRLSPELLAVADHGGRLVSVNPAVRAILGWSPEQFLAMGLDEGVHPEDLASMQATLEAEPAEGMQPVRHLESRLLHKDGSYHWITWSLSRAEGNVYLAGRDDTDLKAQAEVLRQTEDALRQSQKLEAVGRLTGGIAHDFNNMLQGISGALYLIDRKLRRGKPEEVGKYVRTAQESTDRAARLTQRLLTFSRQQAIDPQVFDPGDILRSMDELFRRYTGEQVRLTLKLPAQSWRVRCDMNQFENAVLNLVINACDAMPAGGDLEIEVAHRELDAAAVQTNPCAEAGEFVEVCVSDMGCGMAPDVLARVFEPFFTTKPMGQGTGLGLSMIYGFAQQAGGMVTIASVQAEGTAVRLFLPRHVGEPVVLPAPESSEPPAAPAHAAVVALVEDDEHVRDMVRAALEELNLTVLTAADGDAGHRLLQSDARIDLLLSDVGLPGMNGHALAQAARALRPALRIILMTGYADERENGWARQERDISLIRKPFSPGELTARVCRLLAASQD</sequence>
<dbReference type="SMART" id="SM00448">
    <property type="entry name" value="REC"/>
    <property type="match status" value="1"/>
</dbReference>
<dbReference type="PROSITE" id="PS50109">
    <property type="entry name" value="HIS_KIN"/>
    <property type="match status" value="1"/>
</dbReference>
<proteinExistence type="predicted"/>
<reference evidence="10 11" key="1">
    <citation type="journal article" date="2012" name="BMC Genomics">
        <title>Comparative genomics of the classical Bordetella subspecies: the evolution and exchange of virulence-associated diversity amongst closely related pathogens.</title>
        <authorList>
            <person name="Park J."/>
            <person name="Zhang Y."/>
            <person name="Buboltz A.M."/>
            <person name="Zhang X."/>
            <person name="Schuster S.C."/>
            <person name="Ahuja U."/>
            <person name="Liu M."/>
            <person name="Miller J.F."/>
            <person name="Sebaihia M."/>
            <person name="Bentley S.D."/>
            <person name="Parkhill J."/>
            <person name="Harvill E.T."/>
        </authorList>
    </citation>
    <scope>NUCLEOTIDE SEQUENCE [LARGE SCALE GENOMIC DNA]</scope>
    <source>
        <strain evidence="10 11">253</strain>
    </source>
</reference>
<evidence type="ECO:0000256" key="6">
    <source>
        <dbReference type="PROSITE-ProRule" id="PRU00169"/>
    </source>
</evidence>
<feature type="domain" description="Histidine kinase" evidence="7">
    <location>
        <begin position="622"/>
        <end position="847"/>
    </location>
</feature>
<evidence type="ECO:0000256" key="3">
    <source>
        <dbReference type="ARBA" id="ARBA00022553"/>
    </source>
</evidence>
<gene>
    <name evidence="10" type="ORF">BN112_0671</name>
</gene>
<dbReference type="RefSeq" id="WP_015063848.1">
    <property type="nucleotide sequence ID" value="NC_019382.1"/>
</dbReference>
<dbReference type="AlphaFoldDB" id="A0A0C6P322"/>
<dbReference type="SMART" id="SM00091">
    <property type="entry name" value="PAS"/>
    <property type="match status" value="1"/>
</dbReference>
<dbReference type="SMART" id="SM00387">
    <property type="entry name" value="HATPase_c"/>
    <property type="match status" value="1"/>
</dbReference>
<dbReference type="CDD" id="cd00130">
    <property type="entry name" value="PAS"/>
    <property type="match status" value="1"/>
</dbReference>
<dbReference type="InterPro" id="IPR000014">
    <property type="entry name" value="PAS"/>
</dbReference>
<dbReference type="Gene3D" id="3.30.565.10">
    <property type="entry name" value="Histidine kinase-like ATPase, C-terminal domain"/>
    <property type="match status" value="1"/>
</dbReference>
<evidence type="ECO:0000256" key="5">
    <source>
        <dbReference type="ARBA" id="ARBA00022777"/>
    </source>
</evidence>
<dbReference type="Gene3D" id="3.30.450.40">
    <property type="match status" value="2"/>
</dbReference>
<dbReference type="Pfam" id="PF00072">
    <property type="entry name" value="Response_reg"/>
    <property type="match status" value="1"/>
</dbReference>
<dbReference type="PANTHER" id="PTHR43065:SF42">
    <property type="entry name" value="TWO-COMPONENT SENSOR PPRA"/>
    <property type="match status" value="1"/>
</dbReference>
<dbReference type="SUPFAM" id="SSF47384">
    <property type="entry name" value="Homodimeric domain of signal transducing histidine kinase"/>
    <property type="match status" value="1"/>
</dbReference>
<dbReference type="PROSITE" id="PS50112">
    <property type="entry name" value="PAS"/>
    <property type="match status" value="1"/>
</dbReference>
<dbReference type="Pfam" id="PF13185">
    <property type="entry name" value="GAF_2"/>
    <property type="match status" value="1"/>
</dbReference>
<comment type="catalytic activity">
    <reaction evidence="1">
        <text>ATP + protein L-histidine = ADP + protein N-phospho-L-histidine.</text>
        <dbReference type="EC" id="2.7.13.3"/>
    </reaction>
</comment>
<evidence type="ECO:0000259" key="9">
    <source>
        <dbReference type="PROSITE" id="PS50112"/>
    </source>
</evidence>
<dbReference type="HOGENOM" id="CLU_000445_114_51_4"/>
<dbReference type="InterPro" id="IPR036890">
    <property type="entry name" value="HATPase_C_sf"/>
</dbReference>
<dbReference type="PROSITE" id="PS50110">
    <property type="entry name" value="RESPONSE_REGULATORY"/>
    <property type="match status" value="1"/>
</dbReference>
<evidence type="ECO:0000313" key="11">
    <source>
        <dbReference type="Proteomes" id="UP000007564"/>
    </source>
</evidence>
<dbReference type="InterPro" id="IPR036097">
    <property type="entry name" value="HisK_dim/P_sf"/>
</dbReference>
<dbReference type="Gene3D" id="3.40.50.2300">
    <property type="match status" value="1"/>
</dbReference>
<keyword evidence="5 10" id="KW-0418">Kinase</keyword>
<keyword evidence="4" id="KW-0808">Transferase</keyword>
<feature type="domain" description="PAS" evidence="9">
    <location>
        <begin position="496"/>
        <end position="551"/>
    </location>
</feature>
<dbReference type="SMART" id="SM00388">
    <property type="entry name" value="HisKA"/>
    <property type="match status" value="1"/>
</dbReference>
<dbReference type="GO" id="GO:0000155">
    <property type="term" value="F:phosphorelay sensor kinase activity"/>
    <property type="evidence" value="ECO:0007669"/>
    <property type="project" value="InterPro"/>
</dbReference>
<dbReference type="SUPFAM" id="SSF55785">
    <property type="entry name" value="PYP-like sensor domain (PAS domain)"/>
    <property type="match status" value="2"/>
</dbReference>
<dbReference type="InterPro" id="IPR035965">
    <property type="entry name" value="PAS-like_dom_sf"/>
</dbReference>
<dbReference type="Pfam" id="PF00512">
    <property type="entry name" value="HisKA"/>
    <property type="match status" value="1"/>
</dbReference>
<evidence type="ECO:0000256" key="2">
    <source>
        <dbReference type="ARBA" id="ARBA00012438"/>
    </source>
</evidence>
<dbReference type="OrthoDB" id="9146564at2"/>
<dbReference type="Gene3D" id="1.10.287.130">
    <property type="match status" value="1"/>
</dbReference>
<dbReference type="InterPro" id="IPR001789">
    <property type="entry name" value="Sig_transdc_resp-reg_receiver"/>
</dbReference>
<evidence type="ECO:0000313" key="10">
    <source>
        <dbReference type="EMBL" id="CCJ52589.1"/>
    </source>
</evidence>
<feature type="modified residue" description="4-aspartylphosphate" evidence="6">
    <location>
        <position position="920"/>
    </location>
</feature>
<dbReference type="Pfam" id="PF02518">
    <property type="entry name" value="HATPase_c"/>
    <property type="match status" value="1"/>
</dbReference>
<dbReference type="SUPFAM" id="SSF55781">
    <property type="entry name" value="GAF domain-like"/>
    <property type="match status" value="2"/>
</dbReference>
<dbReference type="Pfam" id="PF08447">
    <property type="entry name" value="PAS_3"/>
    <property type="match status" value="1"/>
</dbReference>
<evidence type="ECO:0000259" key="7">
    <source>
        <dbReference type="PROSITE" id="PS50109"/>
    </source>
</evidence>
<dbReference type="Proteomes" id="UP000007564">
    <property type="component" value="Chromosome"/>
</dbReference>
<name>A0A0C6P322_BORBO</name>
<feature type="domain" description="Response regulatory" evidence="8">
    <location>
        <begin position="870"/>
        <end position="985"/>
    </location>
</feature>
<dbReference type="InterPro" id="IPR003661">
    <property type="entry name" value="HisK_dim/P_dom"/>
</dbReference>
<dbReference type="InterPro" id="IPR005467">
    <property type="entry name" value="His_kinase_dom"/>
</dbReference>
<dbReference type="InterPro" id="IPR029016">
    <property type="entry name" value="GAF-like_dom_sf"/>
</dbReference>
<dbReference type="InterPro" id="IPR003018">
    <property type="entry name" value="GAF"/>
</dbReference>
<accession>A0A0C6P322</accession>
<dbReference type="KEGG" id="bbh:BN112_0671"/>
<keyword evidence="3 6" id="KW-0597">Phosphoprotein</keyword>
<dbReference type="InterPro" id="IPR004358">
    <property type="entry name" value="Sig_transdc_His_kin-like_C"/>
</dbReference>
<dbReference type="NCBIfam" id="TIGR00229">
    <property type="entry name" value="sensory_box"/>
    <property type="match status" value="1"/>
</dbReference>
<dbReference type="InterPro" id="IPR013655">
    <property type="entry name" value="PAS_fold_3"/>
</dbReference>
<protein>
    <recommendedName>
        <fullName evidence="2">histidine kinase</fullName>
        <ecNumber evidence="2">2.7.13.3</ecNumber>
    </recommendedName>
</protein>
<dbReference type="Gene3D" id="3.30.450.20">
    <property type="entry name" value="PAS domain"/>
    <property type="match status" value="2"/>
</dbReference>
<evidence type="ECO:0000256" key="4">
    <source>
        <dbReference type="ARBA" id="ARBA00022679"/>
    </source>
</evidence>
<organism evidence="10 11">
    <name type="scientific">Bordetella bronchiseptica 253</name>
    <dbReference type="NCBI Taxonomy" id="568707"/>
    <lineage>
        <taxon>Bacteria</taxon>
        <taxon>Pseudomonadati</taxon>
        <taxon>Pseudomonadota</taxon>
        <taxon>Betaproteobacteria</taxon>
        <taxon>Burkholderiales</taxon>
        <taxon>Alcaligenaceae</taxon>
        <taxon>Bordetella</taxon>
    </lineage>
</organism>
<evidence type="ECO:0000259" key="8">
    <source>
        <dbReference type="PROSITE" id="PS50110"/>
    </source>
</evidence>
<evidence type="ECO:0000256" key="1">
    <source>
        <dbReference type="ARBA" id="ARBA00000085"/>
    </source>
</evidence>
<dbReference type="SUPFAM" id="SSF52172">
    <property type="entry name" value="CheY-like"/>
    <property type="match status" value="1"/>
</dbReference>
<dbReference type="EC" id="2.7.13.3" evidence="2"/>
<dbReference type="InterPro" id="IPR011006">
    <property type="entry name" value="CheY-like_superfamily"/>
</dbReference>
<dbReference type="InterPro" id="IPR003594">
    <property type="entry name" value="HATPase_dom"/>
</dbReference>